<organism evidence="1">
    <name type="scientific">Arundo donax</name>
    <name type="common">Giant reed</name>
    <name type="synonym">Donax arundinaceus</name>
    <dbReference type="NCBI Taxonomy" id="35708"/>
    <lineage>
        <taxon>Eukaryota</taxon>
        <taxon>Viridiplantae</taxon>
        <taxon>Streptophyta</taxon>
        <taxon>Embryophyta</taxon>
        <taxon>Tracheophyta</taxon>
        <taxon>Spermatophyta</taxon>
        <taxon>Magnoliopsida</taxon>
        <taxon>Liliopsida</taxon>
        <taxon>Poales</taxon>
        <taxon>Poaceae</taxon>
        <taxon>PACMAD clade</taxon>
        <taxon>Arundinoideae</taxon>
        <taxon>Arundineae</taxon>
        <taxon>Arundo</taxon>
    </lineage>
</organism>
<reference evidence="1" key="1">
    <citation type="submission" date="2014-09" db="EMBL/GenBank/DDBJ databases">
        <authorList>
            <person name="Magalhaes I.L.F."/>
            <person name="Oliveira U."/>
            <person name="Santos F.R."/>
            <person name="Vidigal T.H.D.A."/>
            <person name="Brescovit A.D."/>
            <person name="Santos A.J."/>
        </authorList>
    </citation>
    <scope>NUCLEOTIDE SEQUENCE</scope>
    <source>
        <tissue evidence="1">Shoot tissue taken approximately 20 cm above the soil surface</tissue>
    </source>
</reference>
<proteinExistence type="predicted"/>
<reference evidence="1" key="2">
    <citation type="journal article" date="2015" name="Data Brief">
        <title>Shoot transcriptome of the giant reed, Arundo donax.</title>
        <authorList>
            <person name="Barrero R.A."/>
            <person name="Guerrero F.D."/>
            <person name="Moolhuijzen P."/>
            <person name="Goolsby J.A."/>
            <person name="Tidwell J."/>
            <person name="Bellgard S.E."/>
            <person name="Bellgard M.I."/>
        </authorList>
    </citation>
    <scope>NUCLEOTIDE SEQUENCE</scope>
    <source>
        <tissue evidence="1">Shoot tissue taken approximately 20 cm above the soil surface</tissue>
    </source>
</reference>
<evidence type="ECO:0000313" key="1">
    <source>
        <dbReference type="EMBL" id="JAE38998.1"/>
    </source>
</evidence>
<dbReference type="AlphaFoldDB" id="A0A0A9I1G4"/>
<sequence>MEDQSYSIICLINFYIKNHSMMPIRYNLQIITPRTDYHIIVCYVPSFSHEEQSD</sequence>
<dbReference type="EMBL" id="GBRH01158898">
    <property type="protein sequence ID" value="JAE38998.1"/>
    <property type="molecule type" value="Transcribed_RNA"/>
</dbReference>
<accession>A0A0A9I1G4</accession>
<name>A0A0A9I1G4_ARUDO</name>
<protein>
    <submittedName>
        <fullName evidence="1">Uncharacterized protein</fullName>
    </submittedName>
</protein>